<evidence type="ECO:0000256" key="3">
    <source>
        <dbReference type="ARBA" id="ARBA00022989"/>
    </source>
</evidence>
<feature type="transmembrane region" description="Helical" evidence="8">
    <location>
        <begin position="188"/>
        <end position="214"/>
    </location>
</feature>
<feature type="transmembrane region" description="Helical" evidence="8">
    <location>
        <begin position="285"/>
        <end position="306"/>
    </location>
</feature>
<keyword evidence="11" id="KW-1185">Reference proteome</keyword>
<evidence type="ECO:0000256" key="8">
    <source>
        <dbReference type="SAM" id="Phobius"/>
    </source>
</evidence>
<feature type="transmembrane region" description="Helical" evidence="8">
    <location>
        <begin position="61"/>
        <end position="87"/>
    </location>
</feature>
<feature type="domain" description="G-protein coupled receptors family 1 profile" evidence="9">
    <location>
        <begin position="41"/>
        <end position="303"/>
    </location>
</feature>
<dbReference type="KEGG" id="epa:110241711"/>
<evidence type="ECO:0000256" key="1">
    <source>
        <dbReference type="ARBA" id="ARBA00004141"/>
    </source>
</evidence>
<protein>
    <recommendedName>
        <fullName evidence="9">G-protein coupled receptors family 1 profile domain-containing protein</fullName>
    </recommendedName>
</protein>
<feature type="transmembrane region" description="Helical" evidence="8">
    <location>
        <begin position="242"/>
        <end position="265"/>
    </location>
</feature>
<dbReference type="GO" id="GO:0004930">
    <property type="term" value="F:G protein-coupled receptor activity"/>
    <property type="evidence" value="ECO:0007669"/>
    <property type="project" value="UniProtKB-KW"/>
</dbReference>
<reference evidence="10" key="1">
    <citation type="submission" date="2022-11" db="UniProtKB">
        <authorList>
            <consortium name="EnsemblMetazoa"/>
        </authorList>
    </citation>
    <scope>IDENTIFICATION</scope>
</reference>
<proteinExistence type="predicted"/>
<keyword evidence="4" id="KW-0297">G-protein coupled receptor</keyword>
<dbReference type="Proteomes" id="UP000887567">
    <property type="component" value="Unplaced"/>
</dbReference>
<evidence type="ECO:0000313" key="10">
    <source>
        <dbReference type="EnsemblMetazoa" id="XP_020903263.1"/>
    </source>
</evidence>
<feature type="transmembrane region" description="Helical" evidence="8">
    <location>
        <begin position="107"/>
        <end position="125"/>
    </location>
</feature>
<dbReference type="CDD" id="cd00637">
    <property type="entry name" value="7tm_classA_rhodopsin-like"/>
    <property type="match status" value="1"/>
</dbReference>
<dbReference type="PRINTS" id="PR00237">
    <property type="entry name" value="GPCRRHODOPSN"/>
</dbReference>
<dbReference type="OMA" id="ERNTAFC"/>
<sequence>MNQSNNTQDETYCKFHEPDSSTERWIKFIALLVFIGIGFIGNVFVIILAVKFTVKRSLHFLIINVAVADILFDLANLFFEVTAFFRYDLYNRVNVALAETFCKTSVYIYRVFLSESLLTLLIISIERYRVTSQTVRISRPFSRKRGLVIIACSWIIALVTNLYLPIFRNVVKRNSAYVCITKLERTPAIVFYLISMNSKLFFCLAMVVVCILTLRKLSKVSAIESSISYYQRLKRKKRIRGAVNMVLYSLLLSSSWFIPTYTLAILMNFTRLFATYCIDWRTIQFLAFEFFPILNICLNPCIYCACLTDFRKAARRLLCCDNRISVSRENTIETVTAHRLESTRM</sequence>
<keyword evidence="3 8" id="KW-1133">Transmembrane helix</keyword>
<dbReference type="PANTHER" id="PTHR24243:SF208">
    <property type="entry name" value="PYROKININ-1 RECEPTOR"/>
    <property type="match status" value="1"/>
</dbReference>
<comment type="subcellular location">
    <subcellularLocation>
        <location evidence="1">Membrane</location>
        <topology evidence="1">Multi-pass membrane protein</topology>
    </subcellularLocation>
</comment>
<evidence type="ECO:0000256" key="7">
    <source>
        <dbReference type="ARBA" id="ARBA00023224"/>
    </source>
</evidence>
<dbReference type="EnsemblMetazoa" id="XM_021047604.2">
    <property type="protein sequence ID" value="XP_020903263.1"/>
    <property type="gene ID" value="LOC110241711"/>
</dbReference>
<keyword evidence="5 8" id="KW-0472">Membrane</keyword>
<dbReference type="SUPFAM" id="SSF81321">
    <property type="entry name" value="Family A G protein-coupled receptor-like"/>
    <property type="match status" value="1"/>
</dbReference>
<evidence type="ECO:0000313" key="11">
    <source>
        <dbReference type="Proteomes" id="UP000887567"/>
    </source>
</evidence>
<dbReference type="EnsemblMetazoa" id="XM_021047601.2">
    <property type="protein sequence ID" value="XP_020903260.1"/>
    <property type="gene ID" value="LOC110241711"/>
</dbReference>
<dbReference type="GeneID" id="110241711"/>
<keyword evidence="7" id="KW-0807">Transducer</keyword>
<feature type="transmembrane region" description="Helical" evidence="8">
    <location>
        <begin position="25"/>
        <end position="49"/>
    </location>
</feature>
<dbReference type="OrthoDB" id="9606139at2759"/>
<evidence type="ECO:0000256" key="5">
    <source>
        <dbReference type="ARBA" id="ARBA00023136"/>
    </source>
</evidence>
<dbReference type="PROSITE" id="PS50262">
    <property type="entry name" value="G_PROTEIN_RECEP_F1_2"/>
    <property type="match status" value="1"/>
</dbReference>
<dbReference type="Pfam" id="PF00001">
    <property type="entry name" value="7tm_1"/>
    <property type="match status" value="1"/>
</dbReference>
<keyword evidence="6" id="KW-0675">Receptor</keyword>
<name>A0A913XE37_EXADI</name>
<keyword evidence="2 8" id="KW-0812">Transmembrane</keyword>
<dbReference type="PANTHER" id="PTHR24243">
    <property type="entry name" value="G-PROTEIN COUPLED RECEPTOR"/>
    <property type="match status" value="1"/>
</dbReference>
<dbReference type="RefSeq" id="XP_020903260.1">
    <property type="nucleotide sequence ID" value="XM_021047601.2"/>
</dbReference>
<evidence type="ECO:0000256" key="4">
    <source>
        <dbReference type="ARBA" id="ARBA00023040"/>
    </source>
</evidence>
<organism evidence="10 11">
    <name type="scientific">Exaiptasia diaphana</name>
    <name type="common">Tropical sea anemone</name>
    <name type="synonym">Aiptasia pulchella</name>
    <dbReference type="NCBI Taxonomy" id="2652724"/>
    <lineage>
        <taxon>Eukaryota</taxon>
        <taxon>Metazoa</taxon>
        <taxon>Cnidaria</taxon>
        <taxon>Anthozoa</taxon>
        <taxon>Hexacorallia</taxon>
        <taxon>Actiniaria</taxon>
        <taxon>Aiptasiidae</taxon>
        <taxon>Exaiptasia</taxon>
    </lineage>
</organism>
<dbReference type="RefSeq" id="XP_020903263.1">
    <property type="nucleotide sequence ID" value="XM_021047604.2"/>
</dbReference>
<dbReference type="InterPro" id="IPR017452">
    <property type="entry name" value="GPCR_Rhodpsn_7TM"/>
</dbReference>
<dbReference type="AlphaFoldDB" id="A0A913XE37"/>
<evidence type="ECO:0000259" key="9">
    <source>
        <dbReference type="PROSITE" id="PS50262"/>
    </source>
</evidence>
<dbReference type="GO" id="GO:0016020">
    <property type="term" value="C:membrane"/>
    <property type="evidence" value="ECO:0007669"/>
    <property type="project" value="UniProtKB-SubCell"/>
</dbReference>
<dbReference type="InterPro" id="IPR000276">
    <property type="entry name" value="GPCR_Rhodpsn"/>
</dbReference>
<accession>A0A913XE37</accession>
<evidence type="ECO:0000256" key="2">
    <source>
        <dbReference type="ARBA" id="ARBA00022692"/>
    </source>
</evidence>
<dbReference type="Gene3D" id="1.20.1070.10">
    <property type="entry name" value="Rhodopsin 7-helix transmembrane proteins"/>
    <property type="match status" value="1"/>
</dbReference>
<evidence type="ECO:0000256" key="6">
    <source>
        <dbReference type="ARBA" id="ARBA00023170"/>
    </source>
</evidence>
<feature type="transmembrane region" description="Helical" evidence="8">
    <location>
        <begin position="146"/>
        <end position="168"/>
    </location>
</feature>
<dbReference type="RefSeq" id="XP_020903262.1">
    <property type="nucleotide sequence ID" value="XM_021047603.2"/>
</dbReference>
<dbReference type="EnsemblMetazoa" id="XM_021047603.2">
    <property type="protein sequence ID" value="XP_020903262.1"/>
    <property type="gene ID" value="LOC110241711"/>
</dbReference>